<evidence type="ECO:0000313" key="3">
    <source>
        <dbReference type="EMBL" id="MFD1671379.1"/>
    </source>
</evidence>
<name>A0ABW4J6U3_9LACO</name>
<organism evidence="3 4">
    <name type="scientific">Agrilactobacillus yilanensis</name>
    <dbReference type="NCBI Taxonomy" id="2485997"/>
    <lineage>
        <taxon>Bacteria</taxon>
        <taxon>Bacillati</taxon>
        <taxon>Bacillota</taxon>
        <taxon>Bacilli</taxon>
        <taxon>Lactobacillales</taxon>
        <taxon>Lactobacillaceae</taxon>
        <taxon>Agrilactobacillus</taxon>
    </lineage>
</organism>
<gene>
    <name evidence="3" type="ORF">ACFQ5M_04650</name>
</gene>
<evidence type="ECO:0000256" key="1">
    <source>
        <dbReference type="ARBA" id="ARBA00022723"/>
    </source>
</evidence>
<dbReference type="InterPro" id="IPR017969">
    <property type="entry name" value="Heavy-metal-associated_CS"/>
</dbReference>
<dbReference type="PROSITE" id="PS50846">
    <property type="entry name" value="HMA_2"/>
    <property type="match status" value="1"/>
</dbReference>
<comment type="caution">
    <text evidence="3">The sequence shown here is derived from an EMBL/GenBank/DDBJ whole genome shotgun (WGS) entry which is preliminary data.</text>
</comment>
<feature type="domain" description="HMA" evidence="2">
    <location>
        <begin position="2"/>
        <end position="68"/>
    </location>
</feature>
<dbReference type="InterPro" id="IPR006121">
    <property type="entry name" value="HMA_dom"/>
</dbReference>
<reference evidence="4" key="1">
    <citation type="journal article" date="2019" name="Int. J. Syst. Evol. Microbiol.">
        <title>The Global Catalogue of Microorganisms (GCM) 10K type strain sequencing project: providing services to taxonomists for standard genome sequencing and annotation.</title>
        <authorList>
            <consortium name="The Broad Institute Genomics Platform"/>
            <consortium name="The Broad Institute Genome Sequencing Center for Infectious Disease"/>
            <person name="Wu L."/>
            <person name="Ma J."/>
        </authorList>
    </citation>
    <scope>NUCLEOTIDE SEQUENCE [LARGE SCALE GENOMIC DNA]</scope>
    <source>
        <strain evidence="4">CCM 8896</strain>
    </source>
</reference>
<dbReference type="SUPFAM" id="SSF55008">
    <property type="entry name" value="HMA, heavy metal-associated domain"/>
    <property type="match status" value="1"/>
</dbReference>
<dbReference type="CDD" id="cd00371">
    <property type="entry name" value="HMA"/>
    <property type="match status" value="1"/>
</dbReference>
<accession>A0ABW4J6U3</accession>
<keyword evidence="4" id="KW-1185">Reference proteome</keyword>
<dbReference type="Proteomes" id="UP001597267">
    <property type="component" value="Unassembled WGS sequence"/>
</dbReference>
<sequence length="75" mass="7874">MAKVTLKLGELTCPSCLTKIEQGLKQTDGVESVKVLFNAGKVKADYDASVTTPEALADVITGLGYEVKSTKAVEA</sequence>
<dbReference type="InterPro" id="IPR036163">
    <property type="entry name" value="HMA_dom_sf"/>
</dbReference>
<dbReference type="EMBL" id="JBHTOP010000007">
    <property type="protein sequence ID" value="MFD1671379.1"/>
    <property type="molecule type" value="Genomic_DNA"/>
</dbReference>
<dbReference type="Gene3D" id="3.30.70.100">
    <property type="match status" value="1"/>
</dbReference>
<protein>
    <submittedName>
        <fullName evidence="3">Heavy-metal-associated domain-containing protein</fullName>
    </submittedName>
</protein>
<evidence type="ECO:0000313" key="4">
    <source>
        <dbReference type="Proteomes" id="UP001597267"/>
    </source>
</evidence>
<dbReference type="RefSeq" id="WP_125715427.1">
    <property type="nucleotide sequence ID" value="NZ_JBHTOP010000007.1"/>
</dbReference>
<proteinExistence type="predicted"/>
<dbReference type="PROSITE" id="PS01047">
    <property type="entry name" value="HMA_1"/>
    <property type="match status" value="1"/>
</dbReference>
<keyword evidence="1" id="KW-0479">Metal-binding</keyword>
<dbReference type="Pfam" id="PF00403">
    <property type="entry name" value="HMA"/>
    <property type="match status" value="1"/>
</dbReference>
<evidence type="ECO:0000259" key="2">
    <source>
        <dbReference type="PROSITE" id="PS50846"/>
    </source>
</evidence>